<feature type="domain" description="Beta-lactamase-related" evidence="3">
    <location>
        <begin position="11"/>
        <end position="333"/>
    </location>
</feature>
<dbReference type="Pfam" id="PF00144">
    <property type="entry name" value="Beta-lactamase"/>
    <property type="match status" value="1"/>
</dbReference>
<protein>
    <submittedName>
        <fullName evidence="4">CubicO group peptidase, beta-lactamase class C family</fullName>
    </submittedName>
</protein>
<dbReference type="OrthoDB" id="9770183at2"/>
<organism evidence="4 5">
    <name type="scientific">Deinococcus hopiensis KR-140</name>
    <dbReference type="NCBI Taxonomy" id="695939"/>
    <lineage>
        <taxon>Bacteria</taxon>
        <taxon>Thermotogati</taxon>
        <taxon>Deinococcota</taxon>
        <taxon>Deinococci</taxon>
        <taxon>Deinococcales</taxon>
        <taxon>Deinococcaceae</taxon>
        <taxon>Deinococcus</taxon>
    </lineage>
</organism>
<sequence length="353" mass="38621">MSHTFTTPGDLARHLDQLRQDHALPGLVWAAAPLDGPLSAGASGVRRLDRPEAMTVRDRVHIGSCTKPMVATMLASLIPEVLDWRTKLTQLFPTHGVHPAYHDVTLAHLLSHCAGLPAFGEEEEFKPAPARRGSPARQRNAFAQWVLQQPPVRPVGEYGYSNAGYGLAAVLAEQLTGKRWEDLMRAQVFEPLGLTSAGFGWPGRRHDQEPWGHVWRRRHVPHNPHGRYQLHQAIGPAGDIHMNILDFATFARAHLRGLRGQSDFLPSETFTTMHTPFRPEIKAGLGWGVTMYRGMQASTHSGSADTFLAFVVVLPDEGHAFAVTTNAAGGQAEEGLSGVLRHLVSAFTSAHVA</sequence>
<dbReference type="Proteomes" id="UP000192582">
    <property type="component" value="Unassembled WGS sequence"/>
</dbReference>
<dbReference type="PANTHER" id="PTHR46825:SF11">
    <property type="entry name" value="PENICILLIN-BINDING PROTEIN 4"/>
    <property type="match status" value="1"/>
</dbReference>
<dbReference type="InterPro" id="IPR012338">
    <property type="entry name" value="Beta-lactam/transpept-like"/>
</dbReference>
<evidence type="ECO:0000313" key="5">
    <source>
        <dbReference type="Proteomes" id="UP000192582"/>
    </source>
</evidence>
<dbReference type="RefSeq" id="WP_084046628.1">
    <property type="nucleotide sequence ID" value="NZ_FWWU01000007.1"/>
</dbReference>
<reference evidence="4 5" key="1">
    <citation type="submission" date="2017-04" db="EMBL/GenBank/DDBJ databases">
        <authorList>
            <person name="Afonso C.L."/>
            <person name="Miller P.J."/>
            <person name="Scott M.A."/>
            <person name="Spackman E."/>
            <person name="Goraichik I."/>
            <person name="Dimitrov K.M."/>
            <person name="Suarez D.L."/>
            <person name="Swayne D.E."/>
        </authorList>
    </citation>
    <scope>NUCLEOTIDE SEQUENCE [LARGE SCALE GENOMIC DNA]</scope>
    <source>
        <strain evidence="4 5">KR-140</strain>
    </source>
</reference>
<dbReference type="InterPro" id="IPR001466">
    <property type="entry name" value="Beta-lactam-related"/>
</dbReference>
<evidence type="ECO:0000256" key="2">
    <source>
        <dbReference type="ARBA" id="ARBA00023136"/>
    </source>
</evidence>
<keyword evidence="5" id="KW-1185">Reference proteome</keyword>
<dbReference type="AlphaFoldDB" id="A0A1W1US68"/>
<dbReference type="PANTHER" id="PTHR46825">
    <property type="entry name" value="D-ALANYL-D-ALANINE-CARBOXYPEPTIDASE/ENDOPEPTIDASE AMPH"/>
    <property type="match status" value="1"/>
</dbReference>
<evidence type="ECO:0000256" key="1">
    <source>
        <dbReference type="ARBA" id="ARBA00004370"/>
    </source>
</evidence>
<dbReference type="EMBL" id="FWWU01000007">
    <property type="protein sequence ID" value="SMB83952.1"/>
    <property type="molecule type" value="Genomic_DNA"/>
</dbReference>
<dbReference type="GO" id="GO:0016020">
    <property type="term" value="C:membrane"/>
    <property type="evidence" value="ECO:0007669"/>
    <property type="project" value="UniProtKB-SubCell"/>
</dbReference>
<dbReference type="STRING" id="695939.SAMN00790413_04943"/>
<evidence type="ECO:0000313" key="4">
    <source>
        <dbReference type="EMBL" id="SMB83952.1"/>
    </source>
</evidence>
<comment type="subcellular location">
    <subcellularLocation>
        <location evidence="1">Membrane</location>
    </subcellularLocation>
</comment>
<dbReference type="Gene3D" id="3.40.710.10">
    <property type="entry name" value="DD-peptidase/beta-lactamase superfamily"/>
    <property type="match status" value="1"/>
</dbReference>
<name>A0A1W1US68_9DEIO</name>
<gene>
    <name evidence="4" type="ORF">SAMN00790413_04943</name>
</gene>
<accession>A0A1W1US68</accession>
<dbReference type="InterPro" id="IPR050491">
    <property type="entry name" value="AmpC-like"/>
</dbReference>
<proteinExistence type="predicted"/>
<dbReference type="SUPFAM" id="SSF56601">
    <property type="entry name" value="beta-lactamase/transpeptidase-like"/>
    <property type="match status" value="1"/>
</dbReference>
<keyword evidence="2" id="KW-0472">Membrane</keyword>
<evidence type="ECO:0000259" key="3">
    <source>
        <dbReference type="Pfam" id="PF00144"/>
    </source>
</evidence>